<proteinExistence type="predicted"/>
<dbReference type="RefSeq" id="WP_054127186.1">
    <property type="nucleotide sequence ID" value="NZ_CP180191.1"/>
</dbReference>
<keyword evidence="6" id="KW-0282">Flagellum</keyword>
<name>A0ABV7HC08_9BURK</name>
<evidence type="ECO:0000256" key="1">
    <source>
        <dbReference type="ARBA" id="ARBA00004514"/>
    </source>
</evidence>
<organism evidence="6 7">
    <name type="scientific">Piscinibacterium candidicorallinum</name>
    <dbReference type="NCBI Taxonomy" id="1793872"/>
    <lineage>
        <taxon>Bacteria</taxon>
        <taxon>Pseudomonadati</taxon>
        <taxon>Pseudomonadota</taxon>
        <taxon>Betaproteobacteria</taxon>
        <taxon>Burkholderiales</taxon>
        <taxon>Piscinibacterium</taxon>
    </lineage>
</organism>
<dbReference type="Gene3D" id="1.20.58.380">
    <property type="entry name" value="Flagellar protein flit"/>
    <property type="match status" value="1"/>
</dbReference>
<evidence type="ECO:0000256" key="5">
    <source>
        <dbReference type="ARBA" id="ARBA00093797"/>
    </source>
</evidence>
<dbReference type="EMBL" id="JBHRTI010000010">
    <property type="protein sequence ID" value="MFC3149287.1"/>
    <property type="molecule type" value="Genomic_DNA"/>
</dbReference>
<keyword evidence="7" id="KW-1185">Reference proteome</keyword>
<keyword evidence="2" id="KW-0963">Cytoplasm</keyword>
<gene>
    <name evidence="6" type="ORF">ACFOEN_16815</name>
</gene>
<dbReference type="Proteomes" id="UP001595556">
    <property type="component" value="Unassembled WGS sequence"/>
</dbReference>
<dbReference type="Pfam" id="PF05400">
    <property type="entry name" value="FliT"/>
    <property type="match status" value="1"/>
</dbReference>
<dbReference type="InterPro" id="IPR008622">
    <property type="entry name" value="FliT"/>
</dbReference>
<evidence type="ECO:0000313" key="7">
    <source>
        <dbReference type="Proteomes" id="UP001595556"/>
    </source>
</evidence>
<evidence type="ECO:0000256" key="3">
    <source>
        <dbReference type="ARBA" id="ARBA00022795"/>
    </source>
</evidence>
<evidence type="ECO:0000313" key="6">
    <source>
        <dbReference type="EMBL" id="MFC3149287.1"/>
    </source>
</evidence>
<evidence type="ECO:0000256" key="2">
    <source>
        <dbReference type="ARBA" id="ARBA00022490"/>
    </source>
</evidence>
<accession>A0ABV7HC08</accession>
<keyword evidence="3" id="KW-1005">Bacterial flagellum biogenesis</keyword>
<comment type="subcellular location">
    <subcellularLocation>
        <location evidence="1">Cytoplasm</location>
        <location evidence="1">Cytosol</location>
    </subcellularLocation>
</comment>
<evidence type="ECO:0000256" key="4">
    <source>
        <dbReference type="ARBA" id="ARBA00023186"/>
    </source>
</evidence>
<keyword evidence="4" id="KW-0143">Chaperone</keyword>
<protein>
    <recommendedName>
        <fullName evidence="5">Flagellar protein FliT</fullName>
    </recommendedName>
</protein>
<keyword evidence="6" id="KW-0966">Cell projection</keyword>
<reference evidence="7" key="1">
    <citation type="journal article" date="2019" name="Int. J. Syst. Evol. Microbiol.">
        <title>The Global Catalogue of Microorganisms (GCM) 10K type strain sequencing project: providing services to taxonomists for standard genome sequencing and annotation.</title>
        <authorList>
            <consortium name="The Broad Institute Genomics Platform"/>
            <consortium name="The Broad Institute Genome Sequencing Center for Infectious Disease"/>
            <person name="Wu L."/>
            <person name="Ma J."/>
        </authorList>
    </citation>
    <scope>NUCLEOTIDE SEQUENCE [LARGE SCALE GENOMIC DNA]</scope>
    <source>
        <strain evidence="7">KCTC 52168</strain>
    </source>
</reference>
<comment type="caution">
    <text evidence="6">The sequence shown here is derived from an EMBL/GenBank/DDBJ whole genome shotgun (WGS) entry which is preliminary data.</text>
</comment>
<keyword evidence="6" id="KW-0969">Cilium</keyword>
<sequence>MSHSVLHMYEALANASAEMLDAARRGHWDEVARVESACVVLIAQLRVAARKQQLTREDDRRRLRLMQRILAHDAEVRQLAEPWLDDLDAALSGQRRTLH</sequence>